<dbReference type="OrthoDB" id="3763366at2"/>
<dbReference type="Proteomes" id="UP000198362">
    <property type="component" value="Unassembled WGS sequence"/>
</dbReference>
<feature type="transmembrane region" description="Helical" evidence="1">
    <location>
        <begin position="15"/>
        <end position="35"/>
    </location>
</feature>
<dbReference type="InterPro" id="IPR005330">
    <property type="entry name" value="MHYT_dom"/>
</dbReference>
<feature type="transmembrane region" description="Helical" evidence="1">
    <location>
        <begin position="47"/>
        <end position="71"/>
    </location>
</feature>
<dbReference type="AlphaFoldDB" id="A0A239PDQ7"/>
<dbReference type="RefSeq" id="WP_089254892.1">
    <property type="nucleotide sequence ID" value="NZ_FZPH01000020.1"/>
</dbReference>
<dbReference type="Pfam" id="PF03707">
    <property type="entry name" value="MHYT"/>
    <property type="match status" value="3"/>
</dbReference>
<keyword evidence="1" id="KW-0472">Membrane</keyword>
<accession>A0A239PDQ7</accession>
<reference evidence="3 4" key="1">
    <citation type="submission" date="2017-06" db="EMBL/GenBank/DDBJ databases">
        <authorList>
            <person name="Kim H.J."/>
            <person name="Triplett B.A."/>
        </authorList>
    </citation>
    <scope>NUCLEOTIDE SEQUENCE [LARGE SCALE GENOMIC DNA]</scope>
    <source>
        <strain evidence="3 4">CGMCC 4.5593</strain>
    </source>
</reference>
<keyword evidence="1" id="KW-1133">Transmembrane helix</keyword>
<proteinExistence type="predicted"/>
<feature type="domain" description="MHYT" evidence="2">
    <location>
        <begin position="9"/>
        <end position="200"/>
    </location>
</feature>
<keyword evidence="1" id="KW-0812">Transmembrane</keyword>
<feature type="transmembrane region" description="Helical" evidence="1">
    <location>
        <begin position="175"/>
        <end position="197"/>
    </location>
</feature>
<feature type="transmembrane region" description="Helical" evidence="1">
    <location>
        <begin position="147"/>
        <end position="168"/>
    </location>
</feature>
<protein>
    <submittedName>
        <fullName evidence="3">MHYT domain-containing protein, NO-binding membrane sensor</fullName>
    </submittedName>
</protein>
<sequence length="272" mass="28590">MAEIHHFAHGAFNPVAAYLLSFIGCLLGLVCTARARATRQRARRTRWLVLASIAIGGAGIWLMHFMAMLGFAVPASPLRLDPYLTLSSLVLAVVTVGGGLFIVGFGRRRALRVIGGGVLTGLGVVGMHYTGMLAVRVYGDISYNPRIVLASVGVAVVAATVALWFTVTVGSWSRIAIASGVMAVAVCGMHYTGMAAIQVRLHESGIHHVQGVSPMELLVPIVLITSAALIGMAFSGLKAMTEEEFEAPPPSAGGRHGETPFTVALRPGSETF</sequence>
<dbReference type="PANTHER" id="PTHR35152:SF1">
    <property type="entry name" value="DOMAIN SIGNALLING PROTEIN, PUTATIVE (AFU_ORTHOLOGUE AFUA_5G11310)-RELATED"/>
    <property type="match status" value="1"/>
</dbReference>
<evidence type="ECO:0000313" key="4">
    <source>
        <dbReference type="Proteomes" id="UP000198362"/>
    </source>
</evidence>
<dbReference type="EMBL" id="FZPH01000020">
    <property type="protein sequence ID" value="SNT65186.1"/>
    <property type="molecule type" value="Genomic_DNA"/>
</dbReference>
<evidence type="ECO:0000259" key="2">
    <source>
        <dbReference type="PROSITE" id="PS50924"/>
    </source>
</evidence>
<feature type="transmembrane region" description="Helical" evidence="1">
    <location>
        <begin position="217"/>
        <end position="237"/>
    </location>
</feature>
<feature type="transmembrane region" description="Helical" evidence="1">
    <location>
        <begin position="83"/>
        <end position="106"/>
    </location>
</feature>
<feature type="transmembrane region" description="Helical" evidence="1">
    <location>
        <begin position="113"/>
        <end position="135"/>
    </location>
</feature>
<dbReference type="PROSITE" id="PS50924">
    <property type="entry name" value="MHYT"/>
    <property type="match status" value="1"/>
</dbReference>
<keyword evidence="4" id="KW-1185">Reference proteome</keyword>
<evidence type="ECO:0000313" key="3">
    <source>
        <dbReference type="EMBL" id="SNT65186.1"/>
    </source>
</evidence>
<name>A0A239PDQ7_9ACTN</name>
<dbReference type="GO" id="GO:0016020">
    <property type="term" value="C:membrane"/>
    <property type="evidence" value="ECO:0007669"/>
    <property type="project" value="UniProtKB-UniRule"/>
</dbReference>
<gene>
    <name evidence="3" type="ORF">SAMN05421812_120113</name>
</gene>
<evidence type="ECO:0000256" key="1">
    <source>
        <dbReference type="PROSITE-ProRule" id="PRU00244"/>
    </source>
</evidence>
<dbReference type="PANTHER" id="PTHR35152">
    <property type="entry name" value="DOMAIN SIGNALLING PROTEIN, PUTATIVE (AFU_ORTHOLOGUE AFUA_5G11310)-RELATED"/>
    <property type="match status" value="1"/>
</dbReference>
<organism evidence="3 4">
    <name type="scientific">Asanoa hainanensis</name>
    <dbReference type="NCBI Taxonomy" id="560556"/>
    <lineage>
        <taxon>Bacteria</taxon>
        <taxon>Bacillati</taxon>
        <taxon>Actinomycetota</taxon>
        <taxon>Actinomycetes</taxon>
        <taxon>Micromonosporales</taxon>
        <taxon>Micromonosporaceae</taxon>
        <taxon>Asanoa</taxon>
    </lineage>
</organism>